<dbReference type="EMBL" id="JASMQC010000071">
    <property type="protein sequence ID" value="KAK1928397.1"/>
    <property type="molecule type" value="Genomic_DNA"/>
</dbReference>
<sequence>MGFAYFLTPKSMTLSWDANDKAETMNQFRDFISLYYSDDVKTREYYAELSRYILLEIHKSPDLFNIFTNLRGLEYWIQYGRSDFPYWQTSQSKT</sequence>
<reference evidence="1" key="1">
    <citation type="submission" date="2023-08" db="EMBL/GenBank/DDBJ databases">
        <title>Reference Genome Resource for the Citrus Pathogen Phytophthora citrophthora.</title>
        <authorList>
            <person name="Moller H."/>
            <person name="Coetzee B."/>
            <person name="Rose L.J."/>
            <person name="Van Niekerk J.M."/>
        </authorList>
    </citation>
    <scope>NUCLEOTIDE SEQUENCE</scope>
    <source>
        <strain evidence="1">STE-U-9442</strain>
    </source>
</reference>
<dbReference type="AlphaFoldDB" id="A0AAD9FY30"/>
<gene>
    <name evidence="1" type="ORF">P3T76_016155</name>
</gene>
<proteinExistence type="predicted"/>
<name>A0AAD9FY30_9STRA</name>
<comment type="caution">
    <text evidence="1">The sequence shown here is derived from an EMBL/GenBank/DDBJ whole genome shotgun (WGS) entry which is preliminary data.</text>
</comment>
<organism evidence="1 2">
    <name type="scientific">Phytophthora citrophthora</name>
    <dbReference type="NCBI Taxonomy" id="4793"/>
    <lineage>
        <taxon>Eukaryota</taxon>
        <taxon>Sar</taxon>
        <taxon>Stramenopiles</taxon>
        <taxon>Oomycota</taxon>
        <taxon>Peronosporomycetes</taxon>
        <taxon>Peronosporales</taxon>
        <taxon>Peronosporaceae</taxon>
        <taxon>Phytophthora</taxon>
    </lineage>
</organism>
<accession>A0AAD9FY30</accession>
<protein>
    <submittedName>
        <fullName evidence="1">Uncharacterized protein</fullName>
    </submittedName>
</protein>
<evidence type="ECO:0000313" key="2">
    <source>
        <dbReference type="Proteomes" id="UP001259832"/>
    </source>
</evidence>
<keyword evidence="2" id="KW-1185">Reference proteome</keyword>
<evidence type="ECO:0000313" key="1">
    <source>
        <dbReference type="EMBL" id="KAK1928397.1"/>
    </source>
</evidence>
<dbReference type="Proteomes" id="UP001259832">
    <property type="component" value="Unassembled WGS sequence"/>
</dbReference>